<proteinExistence type="predicted"/>
<sequence>MSRKHLLLIKAALNSHINELLDRKDMIERRKCRAGILTEEYELLYRETEARLAETEAFDRMIGDLLLKDAMLYGTDNQ</sequence>
<protein>
    <submittedName>
        <fullName evidence="1">Uncharacterized protein</fullName>
    </submittedName>
</protein>
<dbReference type="AlphaFoldDB" id="A0A940DQV7"/>
<dbReference type="Proteomes" id="UP000725002">
    <property type="component" value="Unassembled WGS sequence"/>
</dbReference>
<dbReference type="EMBL" id="JADILV010000005">
    <property type="protein sequence ID" value="MBO8482626.1"/>
    <property type="molecule type" value="Genomic_DNA"/>
</dbReference>
<reference evidence="1" key="2">
    <citation type="journal article" date="2021" name="PeerJ">
        <title>Extensive microbial diversity within the chicken gut microbiome revealed by metagenomics and culture.</title>
        <authorList>
            <person name="Gilroy R."/>
            <person name="Ravi A."/>
            <person name="Getino M."/>
            <person name="Pursley I."/>
            <person name="Horton D.L."/>
            <person name="Alikhan N.F."/>
            <person name="Baker D."/>
            <person name="Gharbi K."/>
            <person name="Hall N."/>
            <person name="Watson M."/>
            <person name="Adriaenssens E.M."/>
            <person name="Foster-Nyarko E."/>
            <person name="Jarju S."/>
            <person name="Secka A."/>
            <person name="Antonio M."/>
            <person name="Oren A."/>
            <person name="Chaudhuri R.R."/>
            <person name="La Ragione R."/>
            <person name="Hildebrand F."/>
            <person name="Pallen M.J."/>
        </authorList>
    </citation>
    <scope>NUCLEOTIDE SEQUENCE</scope>
    <source>
        <strain evidence="1">G3-8215</strain>
    </source>
</reference>
<organism evidence="1 2">
    <name type="scientific">Candidatus Cryptobacteroides avicola</name>
    <dbReference type="NCBI Taxonomy" id="2840757"/>
    <lineage>
        <taxon>Bacteria</taxon>
        <taxon>Pseudomonadati</taxon>
        <taxon>Bacteroidota</taxon>
        <taxon>Bacteroidia</taxon>
        <taxon>Bacteroidales</taxon>
        <taxon>Candidatus Cryptobacteroides</taxon>
    </lineage>
</organism>
<gene>
    <name evidence="1" type="ORF">IAB75_00680</name>
</gene>
<reference evidence="1" key="1">
    <citation type="submission" date="2020-10" db="EMBL/GenBank/DDBJ databases">
        <authorList>
            <person name="Gilroy R."/>
        </authorList>
    </citation>
    <scope>NUCLEOTIDE SEQUENCE</scope>
    <source>
        <strain evidence="1">G3-8215</strain>
    </source>
</reference>
<evidence type="ECO:0000313" key="2">
    <source>
        <dbReference type="Proteomes" id="UP000725002"/>
    </source>
</evidence>
<name>A0A940DQV7_9BACT</name>
<evidence type="ECO:0000313" key="1">
    <source>
        <dbReference type="EMBL" id="MBO8482626.1"/>
    </source>
</evidence>
<comment type="caution">
    <text evidence="1">The sequence shown here is derived from an EMBL/GenBank/DDBJ whole genome shotgun (WGS) entry which is preliminary data.</text>
</comment>
<accession>A0A940DQV7</accession>